<proteinExistence type="predicted"/>
<dbReference type="Proteomes" id="UP001434883">
    <property type="component" value="Unassembled WGS sequence"/>
</dbReference>
<accession>A0ABV0SA06</accession>
<reference evidence="2 3" key="1">
    <citation type="submission" date="2021-06" db="EMBL/GenBank/DDBJ databases">
        <authorList>
            <person name="Palmer J.M."/>
        </authorList>
    </citation>
    <scope>NUCLEOTIDE SEQUENCE [LARGE SCALE GENOMIC DNA]</scope>
    <source>
        <strain evidence="2 3">XC_2019</strain>
        <tissue evidence="2">Muscle</tissue>
    </source>
</reference>
<organism evidence="2 3">
    <name type="scientific">Xenoophorus captivus</name>
    <dbReference type="NCBI Taxonomy" id="1517983"/>
    <lineage>
        <taxon>Eukaryota</taxon>
        <taxon>Metazoa</taxon>
        <taxon>Chordata</taxon>
        <taxon>Craniata</taxon>
        <taxon>Vertebrata</taxon>
        <taxon>Euteleostomi</taxon>
        <taxon>Actinopterygii</taxon>
        <taxon>Neopterygii</taxon>
        <taxon>Teleostei</taxon>
        <taxon>Neoteleostei</taxon>
        <taxon>Acanthomorphata</taxon>
        <taxon>Ovalentaria</taxon>
        <taxon>Atherinomorphae</taxon>
        <taxon>Cyprinodontiformes</taxon>
        <taxon>Goodeidae</taxon>
        <taxon>Xenoophorus</taxon>
    </lineage>
</organism>
<protein>
    <submittedName>
        <fullName evidence="2">Uncharacterized protein</fullName>
    </submittedName>
</protein>
<evidence type="ECO:0000313" key="2">
    <source>
        <dbReference type="EMBL" id="MEQ2217390.1"/>
    </source>
</evidence>
<keyword evidence="3" id="KW-1185">Reference proteome</keyword>
<evidence type="ECO:0000256" key="1">
    <source>
        <dbReference type="SAM" id="MobiDB-lite"/>
    </source>
</evidence>
<evidence type="ECO:0000313" key="3">
    <source>
        <dbReference type="Proteomes" id="UP001434883"/>
    </source>
</evidence>
<feature type="region of interest" description="Disordered" evidence="1">
    <location>
        <begin position="1"/>
        <end position="41"/>
    </location>
</feature>
<comment type="caution">
    <text evidence="2">The sequence shown here is derived from an EMBL/GenBank/DDBJ whole genome shotgun (WGS) entry which is preliminary data.</text>
</comment>
<gene>
    <name evidence="2" type="ORF">XENOCAPTIV_008246</name>
</gene>
<sequence length="117" mass="13376">MPSGMCDASPGLETKHRKQGETEKRTHTLTHTHTHTQTGEEVHIVKDLIKLRDREESSAVAQFTHSLVFSHRSSVLNHLNFSKLVPSFSFLTRLSLHDHGHNNTPLKEDIYYESSLF</sequence>
<name>A0ABV0SA06_9TELE</name>
<dbReference type="EMBL" id="JAHRIN010075816">
    <property type="protein sequence ID" value="MEQ2217390.1"/>
    <property type="molecule type" value="Genomic_DNA"/>
</dbReference>